<feature type="region of interest" description="Disordered" evidence="1">
    <location>
        <begin position="112"/>
        <end position="136"/>
    </location>
</feature>
<name>A0A3P7LJ61_DIBLA</name>
<dbReference type="EMBL" id="UYRU01052417">
    <property type="protein sequence ID" value="VDN11857.1"/>
    <property type="molecule type" value="Genomic_DNA"/>
</dbReference>
<sequence>MVKAVRDGMVVPGLLNPITQLAFSEDASNRSKKQEFSTAAAEFLQLLTEFSNHRNFACIYSLLYAIEEDINNIREMAPSDVIDPNVLEYVRGLYSDLTLDIKAQQANAVRTEKVPPPVSALLNPQPEEEPQAGSSRSSAFCTVKAVMPDTADDLIQTLCNPPALSSKNYRLL</sequence>
<dbReference type="OrthoDB" id="5577209at2759"/>
<proteinExistence type="predicted"/>
<dbReference type="AlphaFoldDB" id="A0A3P7LJ61"/>
<dbReference type="Proteomes" id="UP000281553">
    <property type="component" value="Unassembled WGS sequence"/>
</dbReference>
<keyword evidence="3" id="KW-1185">Reference proteome</keyword>
<evidence type="ECO:0000313" key="2">
    <source>
        <dbReference type="EMBL" id="VDN11857.1"/>
    </source>
</evidence>
<reference evidence="2 3" key="1">
    <citation type="submission" date="2018-11" db="EMBL/GenBank/DDBJ databases">
        <authorList>
            <consortium name="Pathogen Informatics"/>
        </authorList>
    </citation>
    <scope>NUCLEOTIDE SEQUENCE [LARGE SCALE GENOMIC DNA]</scope>
</reference>
<protein>
    <submittedName>
        <fullName evidence="2">Uncharacterized protein</fullName>
    </submittedName>
</protein>
<accession>A0A3P7LJ61</accession>
<evidence type="ECO:0000313" key="3">
    <source>
        <dbReference type="Proteomes" id="UP000281553"/>
    </source>
</evidence>
<organism evidence="2 3">
    <name type="scientific">Dibothriocephalus latus</name>
    <name type="common">Fish tapeworm</name>
    <name type="synonym">Diphyllobothrium latum</name>
    <dbReference type="NCBI Taxonomy" id="60516"/>
    <lineage>
        <taxon>Eukaryota</taxon>
        <taxon>Metazoa</taxon>
        <taxon>Spiralia</taxon>
        <taxon>Lophotrochozoa</taxon>
        <taxon>Platyhelminthes</taxon>
        <taxon>Cestoda</taxon>
        <taxon>Eucestoda</taxon>
        <taxon>Diphyllobothriidea</taxon>
        <taxon>Diphyllobothriidae</taxon>
        <taxon>Dibothriocephalus</taxon>
    </lineage>
</organism>
<gene>
    <name evidence="2" type="ORF">DILT_LOCUS7688</name>
</gene>
<evidence type="ECO:0000256" key="1">
    <source>
        <dbReference type="SAM" id="MobiDB-lite"/>
    </source>
</evidence>